<feature type="region of interest" description="Disordered" evidence="7">
    <location>
        <begin position="1"/>
        <end position="29"/>
    </location>
</feature>
<dbReference type="InterPro" id="IPR015943">
    <property type="entry name" value="WD40/YVTN_repeat-like_dom_sf"/>
</dbReference>
<feature type="repeat" description="WD" evidence="5">
    <location>
        <begin position="414"/>
        <end position="455"/>
    </location>
</feature>
<comment type="caution">
    <text evidence="9">The sequence shown here is derived from an EMBL/GenBank/DDBJ whole genome shotgun (WGS) entry which is preliminary data.</text>
</comment>
<dbReference type="PANTHER" id="PTHR45093">
    <property type="entry name" value="TRANSCRIPTION ACTIVATOR MSS11"/>
    <property type="match status" value="1"/>
</dbReference>
<dbReference type="InterPro" id="IPR001680">
    <property type="entry name" value="WD40_rpt"/>
</dbReference>
<evidence type="ECO:0000256" key="1">
    <source>
        <dbReference type="ARBA" id="ARBA00004123"/>
    </source>
</evidence>
<dbReference type="Pfam" id="PF00400">
    <property type="entry name" value="WD40"/>
    <property type="match status" value="5"/>
</dbReference>
<keyword evidence="6" id="KW-0175">Coiled coil</keyword>
<comment type="subcellular location">
    <subcellularLocation>
        <location evidence="1">Nucleus</location>
    </subcellularLocation>
</comment>
<gene>
    <name evidence="9" type="ORF">Tsubulata_012064</name>
</gene>
<dbReference type="InterPro" id="IPR019775">
    <property type="entry name" value="WD40_repeat_CS"/>
</dbReference>
<feature type="repeat" description="WD" evidence="5">
    <location>
        <begin position="630"/>
        <end position="671"/>
    </location>
</feature>
<keyword evidence="3" id="KW-0677">Repeat</keyword>
<dbReference type="CDD" id="cd00200">
    <property type="entry name" value="WD40"/>
    <property type="match status" value="1"/>
</dbReference>
<dbReference type="OrthoDB" id="47802at2759"/>
<feature type="coiled-coil region" evidence="6">
    <location>
        <begin position="671"/>
        <end position="719"/>
    </location>
</feature>
<reference evidence="9" key="2">
    <citation type="journal article" date="2023" name="Plants (Basel)">
        <title>Annotation of the Turnera subulata (Passifloraceae) Draft Genome Reveals the S-Locus Evolved after the Divergence of Turneroideae from Passifloroideae in a Stepwise Manner.</title>
        <authorList>
            <person name="Henning P.M."/>
            <person name="Roalson E.H."/>
            <person name="Mir W."/>
            <person name="McCubbin A.G."/>
            <person name="Shore J.S."/>
        </authorList>
    </citation>
    <scope>NUCLEOTIDE SEQUENCE</scope>
    <source>
        <strain evidence="9">F60SS</strain>
    </source>
</reference>
<feature type="repeat" description="WD" evidence="5">
    <location>
        <begin position="581"/>
        <end position="607"/>
    </location>
</feature>
<keyword evidence="2 5" id="KW-0853">WD repeat</keyword>
<proteinExistence type="predicted"/>
<evidence type="ECO:0000256" key="7">
    <source>
        <dbReference type="SAM" id="MobiDB-lite"/>
    </source>
</evidence>
<feature type="compositionally biased region" description="Basic and acidic residues" evidence="7">
    <location>
        <begin position="1"/>
        <end position="11"/>
    </location>
</feature>
<dbReference type="InterPro" id="IPR019159">
    <property type="entry name" value="CCDC93_CC"/>
</dbReference>
<evidence type="ECO:0000256" key="3">
    <source>
        <dbReference type="ARBA" id="ARBA00022737"/>
    </source>
</evidence>
<dbReference type="InterPro" id="IPR036322">
    <property type="entry name" value="WD40_repeat_dom_sf"/>
</dbReference>
<feature type="compositionally biased region" description="Low complexity" evidence="7">
    <location>
        <begin position="289"/>
        <end position="309"/>
    </location>
</feature>
<evidence type="ECO:0000256" key="6">
    <source>
        <dbReference type="SAM" id="Coils"/>
    </source>
</evidence>
<dbReference type="SUPFAM" id="SSF50978">
    <property type="entry name" value="WD40 repeat-like"/>
    <property type="match status" value="1"/>
</dbReference>
<dbReference type="PROSITE" id="PS50082">
    <property type="entry name" value="WD_REPEATS_2"/>
    <property type="match status" value="5"/>
</dbReference>
<evidence type="ECO:0000259" key="8">
    <source>
        <dbReference type="Pfam" id="PF09762"/>
    </source>
</evidence>
<dbReference type="SMART" id="SM00320">
    <property type="entry name" value="WD40"/>
    <property type="match status" value="5"/>
</dbReference>
<feature type="region of interest" description="Disordered" evidence="7">
    <location>
        <begin position="266"/>
        <end position="328"/>
    </location>
</feature>
<dbReference type="AlphaFoldDB" id="A0A9Q0J3I8"/>
<feature type="domain" description="CCDC93 coiled-coil" evidence="8">
    <location>
        <begin position="662"/>
        <end position="941"/>
    </location>
</feature>
<dbReference type="EMBL" id="JAKUCV010006219">
    <property type="protein sequence ID" value="KAJ4828256.1"/>
    <property type="molecule type" value="Genomic_DNA"/>
</dbReference>
<dbReference type="PROSITE" id="PS00678">
    <property type="entry name" value="WD_REPEATS_1"/>
    <property type="match status" value="1"/>
</dbReference>
<feature type="repeat" description="WD" evidence="5">
    <location>
        <begin position="456"/>
        <end position="491"/>
    </location>
</feature>
<feature type="compositionally biased region" description="Polar residues" evidence="7">
    <location>
        <begin position="277"/>
        <end position="288"/>
    </location>
</feature>
<name>A0A9Q0J3I8_9ROSI</name>
<evidence type="ECO:0000313" key="10">
    <source>
        <dbReference type="Proteomes" id="UP001141552"/>
    </source>
</evidence>
<sequence>MQQQQQRRDGGHLINGSANGLVGNDPLLRQNPGTANALATKMYEERLKLPIERDSLADATMKQRFGENVGQLLDPTHASILKSAAVAGQPSGQVLHGTAGGMSPQVQARNQQLPVSTPDIKSEINPVLNPRAAGPEGSLIGIPGSNQAGNNLTLKGWPLTGLDQLRTGFLQQQKPFMQAPQPFHQLQMLTPQHQQQLMLAQQNLTSPSGSDESRRMRMLFNNRNMGLGKDSLANAVGDVVPNVGSPLQAGGPLFGRMDTEMLLKVSKNQTGRKRKQPVSSSGPANSSGTANTAGPSPSSAPSTPSTHTPGDVISMPALPHSGGSSKPLMMFGTEGAGTLTSPSNQLWDDKDIELQADMDRFVEDGSIEDNVDSFLSHDDNDPRDTVPRCMDVSKAIIHLRDNFSGFTFTEVSSVRASTSKVVCCHFSSDGKLLASGGHDKKAVLWYADSLKPKSTLEEHSSLITDIRFSPSMPRLATSSFDKTVRVWDADNPGYSLRTFTGHSATVMSLDFHPNKDDLICSCDGDGEIRYWSITNGSCARVFKGGMAQMRFQPRLGRYLAAAAENVVSILDVETQACRHSLQGHTKPIHSVCWDPSGEYLASVSEDSVRLYLLPQSLELWNMTENKTMTLSAHEGLIAALSVSTVTGLVASASHDKFVKLWKRTSSRLALMDQLELELQNARTSVQKLNSTLEEQNQRKATTLNELQRLRERISEKESVDVEKLVSLLASLKGLEKEESVLRSDSDARRCELEADVSQLEEKAAADWSTESLSVDFDRLLGESVEMLNSAKKELSASLRAELSIKRKIDDVPTQSELIQYECRSAELNAHIQEKHRETRKYYATYNALLEIKEMMLKETSLLNSISSQFQSAIMSPDGRMKLIDSMEGIVKSTQQKLQKVQSGLEEEQNAYDALKNRYATAMAEQREYHSLLKAFQSAAHRSDSVAVFQLC</sequence>
<dbReference type="Gene3D" id="2.130.10.10">
    <property type="entry name" value="YVTN repeat-like/Quinoprotein amine dehydrogenase"/>
    <property type="match status" value="2"/>
</dbReference>
<dbReference type="PANTHER" id="PTHR45093:SF2">
    <property type="entry name" value="LISH DOMAIN-CONTAINING PROTEIN"/>
    <property type="match status" value="1"/>
</dbReference>
<organism evidence="9 10">
    <name type="scientific">Turnera subulata</name>
    <dbReference type="NCBI Taxonomy" id="218843"/>
    <lineage>
        <taxon>Eukaryota</taxon>
        <taxon>Viridiplantae</taxon>
        <taxon>Streptophyta</taxon>
        <taxon>Embryophyta</taxon>
        <taxon>Tracheophyta</taxon>
        <taxon>Spermatophyta</taxon>
        <taxon>Magnoliopsida</taxon>
        <taxon>eudicotyledons</taxon>
        <taxon>Gunneridae</taxon>
        <taxon>Pentapetalae</taxon>
        <taxon>rosids</taxon>
        <taxon>fabids</taxon>
        <taxon>Malpighiales</taxon>
        <taxon>Passifloraceae</taxon>
        <taxon>Turnera</taxon>
    </lineage>
</organism>
<keyword evidence="4" id="KW-0539">Nucleus</keyword>
<dbReference type="Pfam" id="PF09762">
    <property type="entry name" value="CCDC93_CC"/>
    <property type="match status" value="1"/>
</dbReference>
<dbReference type="GO" id="GO:0005634">
    <property type="term" value="C:nucleus"/>
    <property type="evidence" value="ECO:0007669"/>
    <property type="project" value="UniProtKB-SubCell"/>
</dbReference>
<evidence type="ECO:0000256" key="5">
    <source>
        <dbReference type="PROSITE-ProRule" id="PRU00221"/>
    </source>
</evidence>
<protein>
    <recommendedName>
        <fullName evidence="8">CCDC93 coiled-coil domain-containing protein</fullName>
    </recommendedName>
</protein>
<keyword evidence="10" id="KW-1185">Reference proteome</keyword>
<evidence type="ECO:0000313" key="9">
    <source>
        <dbReference type="EMBL" id="KAJ4828256.1"/>
    </source>
</evidence>
<feature type="repeat" description="WD" evidence="5">
    <location>
        <begin position="499"/>
        <end position="541"/>
    </location>
</feature>
<evidence type="ECO:0000256" key="4">
    <source>
        <dbReference type="ARBA" id="ARBA00023242"/>
    </source>
</evidence>
<dbReference type="PROSITE" id="PS50294">
    <property type="entry name" value="WD_REPEATS_REGION"/>
    <property type="match status" value="3"/>
</dbReference>
<dbReference type="Proteomes" id="UP001141552">
    <property type="component" value="Unassembled WGS sequence"/>
</dbReference>
<accession>A0A9Q0J3I8</accession>
<evidence type="ECO:0000256" key="2">
    <source>
        <dbReference type="ARBA" id="ARBA00022574"/>
    </source>
</evidence>
<reference evidence="9" key="1">
    <citation type="submission" date="2022-02" db="EMBL/GenBank/DDBJ databases">
        <authorList>
            <person name="Henning P.M."/>
            <person name="McCubbin A.G."/>
            <person name="Shore J.S."/>
        </authorList>
    </citation>
    <scope>NUCLEOTIDE SEQUENCE</scope>
    <source>
        <strain evidence="9">F60SS</strain>
        <tissue evidence="9">Leaves</tissue>
    </source>
</reference>
<feature type="coiled-coil region" evidence="6">
    <location>
        <begin position="890"/>
        <end position="924"/>
    </location>
</feature>